<keyword evidence="1" id="KW-0699">rRNA-binding</keyword>
<dbReference type="NCBIfam" id="TIGR00731">
    <property type="entry name" value="bL25_bact_ctc"/>
    <property type="match status" value="1"/>
</dbReference>
<gene>
    <name evidence="1" type="primary">rplY</name>
    <name evidence="1" type="synonym">ctc</name>
    <name evidence="5" type="ORF">KQI42_03535</name>
</gene>
<dbReference type="EMBL" id="JAHLPM010000002">
    <property type="protein sequence ID" value="MBU5437067.1"/>
    <property type="molecule type" value="Genomic_DNA"/>
</dbReference>
<dbReference type="HAMAP" id="MF_01334">
    <property type="entry name" value="Ribosomal_bL25_CTC"/>
    <property type="match status" value="1"/>
</dbReference>
<dbReference type="Pfam" id="PF14693">
    <property type="entry name" value="Ribosomal_TL5_C"/>
    <property type="match status" value="1"/>
</dbReference>
<evidence type="ECO:0000256" key="2">
    <source>
        <dbReference type="SAM" id="MobiDB-lite"/>
    </source>
</evidence>
<dbReference type="PANTHER" id="PTHR33284">
    <property type="entry name" value="RIBOSOMAL PROTEIN L25/GLN-TRNA SYNTHETASE, ANTI-CODON-BINDING DOMAIN-CONTAINING PROTEIN"/>
    <property type="match status" value="1"/>
</dbReference>
<name>A0ABS6E2R0_9FIRM</name>
<dbReference type="PANTHER" id="PTHR33284:SF1">
    <property type="entry name" value="RIBOSOMAL PROTEIN L25_GLN-TRNA SYNTHETASE, ANTI-CODON-BINDING DOMAIN-CONTAINING PROTEIN"/>
    <property type="match status" value="1"/>
</dbReference>
<evidence type="ECO:0000313" key="6">
    <source>
        <dbReference type="Proteomes" id="UP000749471"/>
    </source>
</evidence>
<comment type="similarity">
    <text evidence="1">Belongs to the bacterial ribosomal protein bL25 family. CTC subfamily.</text>
</comment>
<evidence type="ECO:0000256" key="1">
    <source>
        <dbReference type="HAMAP-Rule" id="MF_01334"/>
    </source>
</evidence>
<keyword evidence="6" id="KW-1185">Reference proteome</keyword>
<keyword evidence="1 5" id="KW-0689">Ribosomal protein</keyword>
<dbReference type="CDD" id="cd00495">
    <property type="entry name" value="Ribosomal_L25_TL5_CTC"/>
    <property type="match status" value="1"/>
</dbReference>
<evidence type="ECO:0000313" key="5">
    <source>
        <dbReference type="EMBL" id="MBU5437067.1"/>
    </source>
</evidence>
<sequence length="210" mass="23652">MSAIKMQVEKRNETGKNRVDKMRDKDFIPGVIYSKGEETQNILVDTAEFLRVYKTAGASSLLDLQLEGKSMPAIIKEIQKHPFKNQYIHVDFQKLNMNEKVKMTVPIVLVGRDSIKLQPSILMQLLDEIEIECLPGNIPQSVEVEVSDMDFSTPIFVKDLNIAQDENITILRDLEDVVCTLAEPSKAAEANGEGEEENTTAEEPTEKVEE</sequence>
<keyword evidence="1" id="KW-0694">RNA-binding</keyword>
<comment type="caution">
    <text evidence="5">The sequence shown here is derived from an EMBL/GenBank/DDBJ whole genome shotgun (WGS) entry which is preliminary data.</text>
</comment>
<protein>
    <recommendedName>
        <fullName evidence="1">Large ribosomal subunit protein bL25</fullName>
    </recommendedName>
    <alternativeName>
        <fullName evidence="1">General stress protein CTC</fullName>
    </alternativeName>
</protein>
<evidence type="ECO:0000259" key="3">
    <source>
        <dbReference type="Pfam" id="PF01386"/>
    </source>
</evidence>
<dbReference type="Pfam" id="PF01386">
    <property type="entry name" value="Ribosomal_L25p"/>
    <property type="match status" value="1"/>
</dbReference>
<proteinExistence type="inferred from homology"/>
<keyword evidence="1" id="KW-0687">Ribonucleoprotein</keyword>
<dbReference type="InterPro" id="IPR001021">
    <property type="entry name" value="Ribosomal_bL25_long"/>
</dbReference>
<accession>A0ABS6E2R0</accession>
<organism evidence="5 6">
    <name type="scientific">Tissierella simiarum</name>
    <dbReference type="NCBI Taxonomy" id="2841534"/>
    <lineage>
        <taxon>Bacteria</taxon>
        <taxon>Bacillati</taxon>
        <taxon>Bacillota</taxon>
        <taxon>Tissierellia</taxon>
        <taxon>Tissierellales</taxon>
        <taxon>Tissierellaceae</taxon>
        <taxon>Tissierella</taxon>
    </lineage>
</organism>
<feature type="region of interest" description="Disordered" evidence="2">
    <location>
        <begin position="185"/>
        <end position="210"/>
    </location>
</feature>
<feature type="domain" description="Large ribosomal subunit protein bL25 beta" evidence="4">
    <location>
        <begin position="100"/>
        <end position="184"/>
    </location>
</feature>
<evidence type="ECO:0000259" key="4">
    <source>
        <dbReference type="Pfam" id="PF14693"/>
    </source>
</evidence>
<dbReference type="InterPro" id="IPR020930">
    <property type="entry name" value="Ribosomal_uL5_bac-type"/>
</dbReference>
<dbReference type="RefSeq" id="WP_216516792.1">
    <property type="nucleotide sequence ID" value="NZ_JAHLPM010000002.1"/>
</dbReference>
<reference evidence="5 6" key="1">
    <citation type="submission" date="2021-06" db="EMBL/GenBank/DDBJ databases">
        <authorList>
            <person name="Sun Q."/>
            <person name="Li D."/>
        </authorList>
    </citation>
    <scope>NUCLEOTIDE SEQUENCE [LARGE SCALE GENOMIC DNA]</scope>
    <source>
        <strain evidence="5 6">MSJ-40</strain>
    </source>
</reference>
<feature type="domain" description="Large ribosomal subunit protein bL25 L25" evidence="3">
    <location>
        <begin position="7"/>
        <end position="92"/>
    </location>
</feature>
<dbReference type="Proteomes" id="UP000749471">
    <property type="component" value="Unassembled WGS sequence"/>
</dbReference>
<dbReference type="GO" id="GO:0005840">
    <property type="term" value="C:ribosome"/>
    <property type="evidence" value="ECO:0007669"/>
    <property type="project" value="UniProtKB-KW"/>
</dbReference>
<dbReference type="InterPro" id="IPR020057">
    <property type="entry name" value="Ribosomal_bL25_b-dom"/>
</dbReference>
<comment type="subunit">
    <text evidence="1">Part of the 50S ribosomal subunit; part of the 5S rRNA/L5/L18/L25 subcomplex. Contacts the 5S rRNA. Binds to the 5S rRNA independently of L5 and L18.</text>
</comment>
<dbReference type="InterPro" id="IPR029751">
    <property type="entry name" value="Ribosomal_L25_dom"/>
</dbReference>
<comment type="function">
    <text evidence="1">This is one of the proteins that binds to the 5S RNA in the ribosome where it forms part of the central protuberance.</text>
</comment>